<dbReference type="AlphaFoldDB" id="A0A1N6WH37"/>
<evidence type="ECO:0000256" key="1">
    <source>
        <dbReference type="SAM" id="Phobius"/>
    </source>
</evidence>
<evidence type="ECO:0000313" key="3">
    <source>
        <dbReference type="Proteomes" id="UP000185924"/>
    </source>
</evidence>
<keyword evidence="1" id="KW-1133">Transmembrane helix</keyword>
<accession>A0A1N6WH37</accession>
<keyword evidence="1" id="KW-0812">Transmembrane</keyword>
<gene>
    <name evidence="2" type="ORF">SAMN05421545_1536</name>
</gene>
<dbReference type="Proteomes" id="UP000185924">
    <property type="component" value="Unassembled WGS sequence"/>
</dbReference>
<name>A0A1N6WH37_9BACT</name>
<dbReference type="RefSeq" id="WP_143731951.1">
    <property type="nucleotide sequence ID" value="NZ_FTNM01000002.1"/>
</dbReference>
<feature type="transmembrane region" description="Helical" evidence="1">
    <location>
        <begin position="5"/>
        <end position="25"/>
    </location>
</feature>
<proteinExistence type="predicted"/>
<sequence length="124" mass="14054">MVHPYIANSINALVLILAGLAVYFLSPSRPLLALMAPVFGILLLATTYHLKRHNRFVFHTVSALTLLAGFLLILRIDPDNFVWDSKHVLILLMGISCFLAVLSYVASFLRERRLRDNTIYKDDL</sequence>
<protein>
    <submittedName>
        <fullName evidence="2">Uncharacterized protein</fullName>
    </submittedName>
</protein>
<evidence type="ECO:0000313" key="2">
    <source>
        <dbReference type="EMBL" id="SIQ89365.1"/>
    </source>
</evidence>
<feature type="transmembrane region" description="Helical" evidence="1">
    <location>
        <begin position="31"/>
        <end position="50"/>
    </location>
</feature>
<dbReference type="EMBL" id="FTNM01000002">
    <property type="protein sequence ID" value="SIQ89365.1"/>
    <property type="molecule type" value="Genomic_DNA"/>
</dbReference>
<feature type="transmembrane region" description="Helical" evidence="1">
    <location>
        <begin position="88"/>
        <end position="109"/>
    </location>
</feature>
<dbReference type="OrthoDB" id="852153at2"/>
<keyword evidence="3" id="KW-1185">Reference proteome</keyword>
<organism evidence="2 3">
    <name type="scientific">Pontibacter lucknowensis</name>
    <dbReference type="NCBI Taxonomy" id="1077936"/>
    <lineage>
        <taxon>Bacteria</taxon>
        <taxon>Pseudomonadati</taxon>
        <taxon>Bacteroidota</taxon>
        <taxon>Cytophagia</taxon>
        <taxon>Cytophagales</taxon>
        <taxon>Hymenobacteraceae</taxon>
        <taxon>Pontibacter</taxon>
    </lineage>
</organism>
<keyword evidence="1" id="KW-0472">Membrane</keyword>
<reference evidence="3" key="1">
    <citation type="submission" date="2017-01" db="EMBL/GenBank/DDBJ databases">
        <authorList>
            <person name="Varghese N."/>
            <person name="Submissions S."/>
        </authorList>
    </citation>
    <scope>NUCLEOTIDE SEQUENCE [LARGE SCALE GENOMIC DNA]</scope>
    <source>
        <strain evidence="3">DM9</strain>
    </source>
</reference>
<feature type="transmembrane region" description="Helical" evidence="1">
    <location>
        <begin position="57"/>
        <end position="76"/>
    </location>
</feature>